<keyword evidence="2" id="KW-0418">Kinase</keyword>
<sequence>MKIKVIGFSGVSGAGKTTLAKKLSQKLNASCLFWDDFDDISSSPDDYVQWYFRGSDYKEFNYVSLAHVLFELKKGNHIVHPVFKNVIPPTPFIVFDAPPGRLHEQTGQFIDYQVHIDVPLDISLVRRTMRDFKNENKTKEELIDDLEFYLNYSRPLFFDEQLKLKADCIINGCLSTEEQVEIVYQNLKVKKILIQDENSFLNKDDTNI</sequence>
<evidence type="ECO:0000313" key="2">
    <source>
        <dbReference type="EMBL" id="APJ04523.1"/>
    </source>
</evidence>
<dbReference type="PRINTS" id="PR00988">
    <property type="entry name" value="URIDINKINASE"/>
</dbReference>
<dbReference type="OrthoDB" id="6291705at2"/>
<dbReference type="KEGG" id="saqi:AXG55_11630"/>
<dbReference type="RefSeq" id="WP_148698269.1">
    <property type="nucleotide sequence ID" value="NZ_CP017834.1"/>
</dbReference>
<gene>
    <name evidence="2" type="ORF">AXG55_11630</name>
</gene>
<dbReference type="Pfam" id="PF00485">
    <property type="entry name" value="PRK"/>
    <property type="match status" value="1"/>
</dbReference>
<dbReference type="GO" id="GO:0016301">
    <property type="term" value="F:kinase activity"/>
    <property type="evidence" value="ECO:0007669"/>
    <property type="project" value="UniProtKB-KW"/>
</dbReference>
<protein>
    <submittedName>
        <fullName evidence="2">Uridine kinase</fullName>
    </submittedName>
</protein>
<evidence type="ECO:0000259" key="1">
    <source>
        <dbReference type="Pfam" id="PF00485"/>
    </source>
</evidence>
<feature type="domain" description="Phosphoribulokinase/uridine kinase" evidence="1">
    <location>
        <begin position="5"/>
        <end position="148"/>
    </location>
</feature>
<dbReference type="InterPro" id="IPR027417">
    <property type="entry name" value="P-loop_NTPase"/>
</dbReference>
<dbReference type="InterPro" id="IPR006083">
    <property type="entry name" value="PRK/URK"/>
</dbReference>
<keyword evidence="3" id="KW-1185">Reference proteome</keyword>
<dbReference type="AlphaFoldDB" id="A0A1L4D2U2"/>
<proteinExistence type="predicted"/>
<accession>A0A1L4D2U2</accession>
<dbReference type="EMBL" id="CP017834">
    <property type="protein sequence ID" value="APJ04523.1"/>
    <property type="molecule type" value="Genomic_DNA"/>
</dbReference>
<organism evidence="2 3">
    <name type="scientific">Silvanigrella aquatica</name>
    <dbReference type="NCBI Taxonomy" id="1915309"/>
    <lineage>
        <taxon>Bacteria</taxon>
        <taxon>Pseudomonadati</taxon>
        <taxon>Bdellovibrionota</taxon>
        <taxon>Oligoflexia</taxon>
        <taxon>Silvanigrellales</taxon>
        <taxon>Silvanigrellaceae</taxon>
        <taxon>Silvanigrella</taxon>
    </lineage>
</organism>
<dbReference type="GO" id="GO:0005524">
    <property type="term" value="F:ATP binding"/>
    <property type="evidence" value="ECO:0007669"/>
    <property type="project" value="InterPro"/>
</dbReference>
<dbReference type="Proteomes" id="UP000184731">
    <property type="component" value="Chromosome"/>
</dbReference>
<name>A0A1L4D2U2_9BACT</name>
<keyword evidence="2" id="KW-0808">Transferase</keyword>
<dbReference type="Gene3D" id="3.40.50.300">
    <property type="entry name" value="P-loop containing nucleotide triphosphate hydrolases"/>
    <property type="match status" value="1"/>
</dbReference>
<reference evidence="2 3" key="1">
    <citation type="submission" date="2016-10" db="EMBL/GenBank/DDBJ databases">
        <title>Silvanigrella aquatica sp. nov., isolated from a freshwater lake located in the Black Forest, Germany, description of Silvanigrellaceae fam. nov., Silvanigrellales ord. nov., reclassification of the order Bdellovibrionales in the class Oligoflexia, reclassification of the families Bacteriovoracaceae and Halobacteriovoraceae in the new order Bacteriovoracales ord. nov., and reclassification of the family Pseudobacteriovoracaceae in the order Oligoflexiales.</title>
        <authorList>
            <person name="Hahn M.W."/>
            <person name="Schmidt J."/>
            <person name="Koll U."/>
            <person name="Rohde M."/>
            <person name="Verbag S."/>
            <person name="Pitt A."/>
            <person name="Nakai R."/>
            <person name="Naganuma T."/>
            <person name="Lang E."/>
        </authorList>
    </citation>
    <scope>NUCLEOTIDE SEQUENCE [LARGE SCALE GENOMIC DNA]</scope>
    <source>
        <strain evidence="2 3">MWH-Nonnen-W8red</strain>
    </source>
</reference>
<evidence type="ECO:0000313" key="3">
    <source>
        <dbReference type="Proteomes" id="UP000184731"/>
    </source>
</evidence>
<dbReference type="SUPFAM" id="SSF52540">
    <property type="entry name" value="P-loop containing nucleoside triphosphate hydrolases"/>
    <property type="match status" value="1"/>
</dbReference>
<dbReference type="STRING" id="1915309.AXG55_11630"/>